<dbReference type="PROSITE" id="PS51257">
    <property type="entry name" value="PROKAR_LIPOPROTEIN"/>
    <property type="match status" value="1"/>
</dbReference>
<sequence>MKKGLVVLLSAMVISGALVGCGSDTPKKVEDQNQKQEQQQESKVETFKVGDTIQTKFFKITVNKVETSEGGEFVKPKDGNEFIKADITIENISKEEQNVSSMIMFKVVDKDGRSYNQAIVEDQNGQLDGKVAPGRKMTGEYVVEVPKGATGLQLEFDSSLLNSGQVIVDLN</sequence>
<evidence type="ECO:0000259" key="3">
    <source>
        <dbReference type="Pfam" id="PF11611"/>
    </source>
</evidence>
<evidence type="ECO:0000256" key="1">
    <source>
        <dbReference type="ARBA" id="ARBA00022729"/>
    </source>
</evidence>
<feature type="domain" description="DUF4352" evidence="3">
    <location>
        <begin position="47"/>
        <end position="163"/>
    </location>
</feature>
<organism evidence="4">
    <name type="scientific">Siphoviridae sp. ct16M3</name>
    <dbReference type="NCBI Taxonomy" id="2825305"/>
    <lineage>
        <taxon>Viruses</taxon>
        <taxon>Duplodnaviria</taxon>
        <taxon>Heunggongvirae</taxon>
        <taxon>Uroviricota</taxon>
        <taxon>Caudoviricetes</taxon>
    </lineage>
</organism>
<dbReference type="Pfam" id="PF11611">
    <property type="entry name" value="DUF4352"/>
    <property type="match status" value="1"/>
</dbReference>
<protein>
    <recommendedName>
        <fullName evidence="3">DUF4352 domain-containing protein</fullName>
    </recommendedName>
</protein>
<evidence type="ECO:0000313" key="4">
    <source>
        <dbReference type="EMBL" id="DAE09026.1"/>
    </source>
</evidence>
<evidence type="ECO:0000256" key="2">
    <source>
        <dbReference type="SAM" id="MobiDB-lite"/>
    </source>
</evidence>
<dbReference type="EMBL" id="BK015481">
    <property type="protein sequence ID" value="DAE09026.1"/>
    <property type="molecule type" value="Genomic_DNA"/>
</dbReference>
<proteinExistence type="predicted"/>
<accession>A0A8S5PQA0</accession>
<name>A0A8S5PQA0_9CAUD</name>
<feature type="compositionally biased region" description="Basic and acidic residues" evidence="2">
    <location>
        <begin position="25"/>
        <end position="43"/>
    </location>
</feature>
<keyword evidence="1" id="KW-0732">Signal</keyword>
<feature type="region of interest" description="Disordered" evidence="2">
    <location>
        <begin position="24"/>
        <end position="43"/>
    </location>
</feature>
<dbReference type="InterPro" id="IPR029051">
    <property type="entry name" value="DUF4352"/>
</dbReference>
<reference evidence="4" key="1">
    <citation type="journal article" date="2021" name="Proc. Natl. Acad. Sci. U.S.A.">
        <title>A Catalog of Tens of Thousands of Viruses from Human Metagenomes Reveals Hidden Associations with Chronic Diseases.</title>
        <authorList>
            <person name="Tisza M.J."/>
            <person name="Buck C.B."/>
        </authorList>
    </citation>
    <scope>NUCLEOTIDE SEQUENCE</scope>
    <source>
        <strain evidence="4">Ct16M3</strain>
    </source>
</reference>
<dbReference type="InterPro" id="IPR029050">
    <property type="entry name" value="Immunoprotect_excell_Ig-like"/>
</dbReference>
<dbReference type="Gene3D" id="2.60.40.1240">
    <property type="match status" value="1"/>
</dbReference>